<dbReference type="AlphaFoldDB" id="A0A5M9JEI5"/>
<keyword evidence="8" id="KW-1185">Reference proteome</keyword>
<feature type="transmembrane region" description="Helical" evidence="6">
    <location>
        <begin position="12"/>
        <end position="40"/>
    </location>
</feature>
<keyword evidence="6" id="KW-0472">Membrane</keyword>
<comment type="similarity">
    <text evidence="5">Belongs to the acetokinase family.</text>
</comment>
<feature type="binding site" evidence="5">
    <location>
        <position position="129"/>
    </location>
    <ligand>
        <name>substrate</name>
    </ligand>
</feature>
<dbReference type="GO" id="GO:0006083">
    <property type="term" value="P:acetate metabolic process"/>
    <property type="evidence" value="ECO:0007669"/>
    <property type="project" value="TreeGrafter"/>
</dbReference>
<name>A0A5M9JEI5_MONFR</name>
<keyword evidence="6" id="KW-1133">Transmembrane helix</keyword>
<reference evidence="7 8" key="1">
    <citation type="submission" date="2019-06" db="EMBL/GenBank/DDBJ databases">
        <title>Genome Sequence of the Brown Rot Fungal Pathogen Monilinia fructicola.</title>
        <authorList>
            <person name="De Miccolis Angelini R.M."/>
            <person name="Landi L."/>
            <person name="Abate D."/>
            <person name="Pollastro S."/>
            <person name="Romanazzi G."/>
            <person name="Faretra F."/>
        </authorList>
    </citation>
    <scope>NUCLEOTIDE SEQUENCE [LARGE SCALE GENOMIC DNA]</scope>
    <source>
        <strain evidence="7 8">Mfrc123</strain>
    </source>
</reference>
<evidence type="ECO:0000256" key="5">
    <source>
        <dbReference type="HAMAP-Rule" id="MF_03131"/>
    </source>
</evidence>
<gene>
    <name evidence="7" type="ORF">EYC84_010137</name>
</gene>
<dbReference type="PANTHER" id="PTHR21060:SF15">
    <property type="entry name" value="ACETATE KINASE-RELATED"/>
    <property type="match status" value="1"/>
</dbReference>
<dbReference type="Proteomes" id="UP000322873">
    <property type="component" value="Unassembled WGS sequence"/>
</dbReference>
<keyword evidence="2 5" id="KW-0547">Nucleotide-binding</keyword>
<dbReference type="InterPro" id="IPR004372">
    <property type="entry name" value="Ac/propionate_kinase"/>
</dbReference>
<dbReference type="Gene3D" id="3.30.420.40">
    <property type="match status" value="2"/>
</dbReference>
<dbReference type="HAMAP" id="MF_00020">
    <property type="entry name" value="Acetate_kinase"/>
    <property type="match status" value="1"/>
</dbReference>
<evidence type="ECO:0000256" key="6">
    <source>
        <dbReference type="SAM" id="Phobius"/>
    </source>
</evidence>
<dbReference type="EC" id="2.7.2.1" evidence="5"/>
<dbReference type="GO" id="GO:0008776">
    <property type="term" value="F:acetate kinase activity"/>
    <property type="evidence" value="ECO:0007669"/>
    <property type="project" value="UniProtKB-UniRule"/>
</dbReference>
<evidence type="ECO:0000256" key="1">
    <source>
        <dbReference type="ARBA" id="ARBA00022679"/>
    </source>
</evidence>
<dbReference type="PROSITE" id="PS01076">
    <property type="entry name" value="ACETATE_KINASE_2"/>
    <property type="match status" value="1"/>
</dbReference>
<evidence type="ECO:0000256" key="4">
    <source>
        <dbReference type="ARBA" id="ARBA00022840"/>
    </source>
</evidence>
<comment type="cofactor">
    <cofactor evidence="5">
        <name>Mg(2+)</name>
        <dbReference type="ChEBI" id="CHEBI:18420"/>
    </cofactor>
</comment>
<evidence type="ECO:0000313" key="7">
    <source>
        <dbReference type="EMBL" id="KAA8567060.1"/>
    </source>
</evidence>
<keyword evidence="6" id="KW-0812">Transmembrane</keyword>
<feature type="binding site" evidence="5">
    <location>
        <begin position="245"/>
        <end position="249"/>
    </location>
    <ligand>
        <name>ATP</name>
        <dbReference type="ChEBI" id="CHEBI:30616"/>
    </ligand>
</feature>
<dbReference type="InterPro" id="IPR000890">
    <property type="entry name" value="Aliphatic_acid_kin_short-chain"/>
</dbReference>
<dbReference type="GO" id="GO:0006085">
    <property type="term" value="P:acetyl-CoA biosynthetic process"/>
    <property type="evidence" value="ECO:0007669"/>
    <property type="project" value="UniProtKB-UniRule"/>
</dbReference>
<comment type="pathway">
    <text evidence="5">Metabolic intermediate biosynthesis; acetyl-CoA biosynthesis; acetyl-CoA from acetate: step 1/2.</text>
</comment>
<keyword evidence="3 5" id="KW-0418">Kinase</keyword>
<evidence type="ECO:0000256" key="2">
    <source>
        <dbReference type="ARBA" id="ARBA00022741"/>
    </source>
</evidence>
<comment type="catalytic activity">
    <reaction evidence="5">
        <text>acetate + ATP = acetyl phosphate + ADP</text>
        <dbReference type="Rhea" id="RHEA:11352"/>
        <dbReference type="ChEBI" id="CHEBI:22191"/>
        <dbReference type="ChEBI" id="CHEBI:30089"/>
        <dbReference type="ChEBI" id="CHEBI:30616"/>
        <dbReference type="ChEBI" id="CHEBI:456216"/>
        <dbReference type="EC" id="2.7.2.1"/>
    </reaction>
</comment>
<organism evidence="7 8">
    <name type="scientific">Monilinia fructicola</name>
    <name type="common">Brown rot fungus</name>
    <name type="synonym">Ciboria fructicola</name>
    <dbReference type="NCBI Taxonomy" id="38448"/>
    <lineage>
        <taxon>Eukaryota</taxon>
        <taxon>Fungi</taxon>
        <taxon>Dikarya</taxon>
        <taxon>Ascomycota</taxon>
        <taxon>Pezizomycotina</taxon>
        <taxon>Leotiomycetes</taxon>
        <taxon>Helotiales</taxon>
        <taxon>Sclerotiniaceae</taxon>
        <taxon>Monilinia</taxon>
    </lineage>
</organism>
<dbReference type="PRINTS" id="PR00471">
    <property type="entry name" value="ACETATEKNASE"/>
</dbReference>
<comment type="caution">
    <text evidence="7">The sequence shown here is derived from an EMBL/GenBank/DDBJ whole genome shotgun (WGS) entry which is preliminary data.</text>
</comment>
<comment type="caution">
    <text evidence="5">Lacks conserved residue(s) required for the propagation of feature annotation.</text>
</comment>
<keyword evidence="5" id="KW-0479">Metal-binding</keyword>
<protein>
    <recommendedName>
        <fullName evidence="5">Probable acetate kinase</fullName>
        <ecNumber evidence="5">2.7.2.1</ecNumber>
    </recommendedName>
    <alternativeName>
        <fullName evidence="5">Acetokinase</fullName>
    </alternativeName>
</protein>
<dbReference type="SUPFAM" id="SSF53067">
    <property type="entry name" value="Actin-like ATPase domain"/>
    <property type="match status" value="2"/>
</dbReference>
<dbReference type="EMBL" id="VICG01000011">
    <property type="protein sequence ID" value="KAA8567060.1"/>
    <property type="molecule type" value="Genomic_DNA"/>
</dbReference>
<dbReference type="GO" id="GO:0005524">
    <property type="term" value="F:ATP binding"/>
    <property type="evidence" value="ECO:0007669"/>
    <property type="project" value="UniProtKB-KW"/>
</dbReference>
<dbReference type="PANTHER" id="PTHR21060">
    <property type="entry name" value="ACETATE KINASE"/>
    <property type="match status" value="1"/>
</dbReference>
<keyword evidence="5" id="KW-0460">Magnesium</keyword>
<dbReference type="VEuPathDB" id="FungiDB:MFRU_007g01840"/>
<keyword evidence="4 5" id="KW-0067">ATP-binding</keyword>
<sequence length="471" mass="51839">MDKLKCLASISITFMSISISIYSLSLSSDILTILSLIFILQTKIIMYPSSRPLEVNPQTARRVSNRWTHISSPTLKYTRDDTSITKDQKLKEKISTQKDAFQYILNLLINDPDFPPITKVEDIAIASHRVVHGGDYKASKIITNDTYHHLETLSDLAPLHNASALAIISHCISALPNTRNIAVFDSEFHASLPPHISTYPIDQEIARKNGLRKYGFHGISYAFITRSVAGFLGKKEGDTNIIALHLGSGASACVVKDGKSWDTSMGLTPLAGLPGATRSGSLDPSLVFHYATNVGKLSPSSTDSLHISRAEEILNKESGWKSLTGTTNFGTIASSSDPKMRLAFDIFVDRILSYVGHYYVSLRGNVDALVFAGGIGEKSDVLRKRVVDEVRCLGFEIDAEKNAQRMEGWCRILRWLDIVLLMRSSLVNDCPVGYPCGIGMDRVVMNGMKQNYTVFRNGSLIIISSSKNMAG</sequence>
<dbReference type="Pfam" id="PF00871">
    <property type="entry name" value="Acetate_kinase"/>
    <property type="match status" value="1"/>
</dbReference>
<feature type="site" description="Transition state stabilizer" evidence="5">
    <location>
        <position position="217"/>
    </location>
</feature>
<proteinExistence type="inferred from homology"/>
<evidence type="ECO:0000313" key="8">
    <source>
        <dbReference type="Proteomes" id="UP000322873"/>
    </source>
</evidence>
<evidence type="ECO:0000256" key="3">
    <source>
        <dbReference type="ARBA" id="ARBA00022777"/>
    </source>
</evidence>
<feature type="site" description="Transition state stabilizer" evidence="5">
    <location>
        <position position="278"/>
    </location>
</feature>
<dbReference type="InterPro" id="IPR023865">
    <property type="entry name" value="Aliphatic_acid_kinase_CS"/>
</dbReference>
<feature type="active site" description="Proton donor/acceptor" evidence="5">
    <location>
        <position position="185"/>
    </location>
</feature>
<dbReference type="InterPro" id="IPR043129">
    <property type="entry name" value="ATPase_NBD"/>
</dbReference>
<keyword evidence="1 5" id="KW-0808">Transferase</keyword>
<dbReference type="UniPathway" id="UPA00340">
    <property type="reaction ID" value="UER00458"/>
</dbReference>
<dbReference type="GO" id="GO:0000287">
    <property type="term" value="F:magnesium ion binding"/>
    <property type="evidence" value="ECO:0007669"/>
    <property type="project" value="UniProtKB-UniRule"/>
</dbReference>
<accession>A0A5M9JEI5</accession>